<gene>
    <name evidence="2" type="ORF">PV07_03198</name>
</gene>
<feature type="compositionally biased region" description="Acidic residues" evidence="1">
    <location>
        <begin position="33"/>
        <end position="42"/>
    </location>
</feature>
<evidence type="ECO:0000313" key="2">
    <source>
        <dbReference type="EMBL" id="KIW31562.1"/>
    </source>
</evidence>
<proteinExistence type="predicted"/>
<dbReference type="HOGENOM" id="CLU_087700_1_0_1"/>
<organism evidence="2 3">
    <name type="scientific">Cladophialophora immunda</name>
    <dbReference type="NCBI Taxonomy" id="569365"/>
    <lineage>
        <taxon>Eukaryota</taxon>
        <taxon>Fungi</taxon>
        <taxon>Dikarya</taxon>
        <taxon>Ascomycota</taxon>
        <taxon>Pezizomycotina</taxon>
        <taxon>Eurotiomycetes</taxon>
        <taxon>Chaetothyriomycetidae</taxon>
        <taxon>Chaetothyriales</taxon>
        <taxon>Herpotrichiellaceae</taxon>
        <taxon>Cladophialophora</taxon>
    </lineage>
</organism>
<keyword evidence="3" id="KW-1185">Reference proteome</keyword>
<name>A0A0D2B1R9_9EURO</name>
<dbReference type="EMBL" id="KN847041">
    <property type="protein sequence ID" value="KIW31562.1"/>
    <property type="molecule type" value="Genomic_DNA"/>
</dbReference>
<sequence>MSGQTSIQSKLPDLHINLPPNPQPTPSMKTEEVIESWEDDDPSSPLGDDCNTRTPVEGMSLSLKQSESADPALRPPPPTPIAPGNGAQYIDWSPAQVLGGGRPSTRPYTHSGASTPQTDSDWERRRPEKTTATASRMIAAGLGMKAPKKNEEQKQYDRAVREQEMKRRNKEKEEREREKEDDEKAKAAVWED</sequence>
<dbReference type="Proteomes" id="UP000054466">
    <property type="component" value="Unassembled WGS sequence"/>
</dbReference>
<evidence type="ECO:0000313" key="3">
    <source>
        <dbReference type="Proteomes" id="UP000054466"/>
    </source>
</evidence>
<dbReference type="GeneID" id="27342392"/>
<dbReference type="OrthoDB" id="5418203at2759"/>
<dbReference type="AlphaFoldDB" id="A0A0D2B1R9"/>
<protein>
    <submittedName>
        <fullName evidence="2">Uncharacterized protein</fullName>
    </submittedName>
</protein>
<dbReference type="RefSeq" id="XP_016251778.1">
    <property type="nucleotide sequence ID" value="XM_016389876.1"/>
</dbReference>
<accession>A0A0D2B1R9</accession>
<evidence type="ECO:0000256" key="1">
    <source>
        <dbReference type="SAM" id="MobiDB-lite"/>
    </source>
</evidence>
<feature type="compositionally biased region" description="Basic and acidic residues" evidence="1">
    <location>
        <begin position="148"/>
        <end position="186"/>
    </location>
</feature>
<reference evidence="2 3" key="1">
    <citation type="submission" date="2015-01" db="EMBL/GenBank/DDBJ databases">
        <title>The Genome Sequence of Cladophialophora immunda CBS83496.</title>
        <authorList>
            <consortium name="The Broad Institute Genomics Platform"/>
            <person name="Cuomo C."/>
            <person name="de Hoog S."/>
            <person name="Gorbushina A."/>
            <person name="Stielow B."/>
            <person name="Teixiera M."/>
            <person name="Abouelleil A."/>
            <person name="Chapman S.B."/>
            <person name="Priest M."/>
            <person name="Young S.K."/>
            <person name="Wortman J."/>
            <person name="Nusbaum C."/>
            <person name="Birren B."/>
        </authorList>
    </citation>
    <scope>NUCLEOTIDE SEQUENCE [LARGE SCALE GENOMIC DNA]</scope>
    <source>
        <strain evidence="2 3">CBS 83496</strain>
    </source>
</reference>
<dbReference type="VEuPathDB" id="FungiDB:PV07_03198"/>
<feature type="region of interest" description="Disordered" evidence="1">
    <location>
        <begin position="1"/>
        <end position="192"/>
    </location>
</feature>
<feature type="compositionally biased region" description="Polar residues" evidence="1">
    <location>
        <begin position="106"/>
        <end position="119"/>
    </location>
</feature>